<name>A0A0A0KH37_CUCSA</name>
<gene>
    <name evidence="12" type="ORF">Csa_6G383000</name>
</gene>
<sequence length="437" mass="48329">MTTITSLFFFLLGLFSIFPVSFSTNILSLRKKNSDRLLSSVVFPLKGNVYPLGYYSVSINIGKGDEAFEFDIDSGSDLTWVQCDAPCTHCTKPREQLYKPNNNALNCFEPLCTSLHPITNHHCKSADDQCQYEIEYADHGSSLGVLVNDHVPLKLTNGSLAAPRIAFGCGYDHKYSVPDSSPPTAGVLGLGNGEVSFISQLSSMGVVRNVVGHCLSDEGGFLFFGDEFVPSSGVTWTSMSHESIGSYYSSGPAEVYFSGKATGIKDLTLVFDSGSSYTYFNSQAYNSILALVKNNLRGKPLEDAPEDKSLPVCWKGTRPFKSLRDVKKYFNPLALRFTKTKNAQIQLPPENYLIITKYGNVCFGILNGTEVGLGDLNIIGDISLKDKMVIYDNERRRIGWFPTNCNKFRKEGQSLCQPEGLFSILTENYQGYIPKIF</sequence>
<dbReference type="Proteomes" id="UP000029981">
    <property type="component" value="Chromosome 6"/>
</dbReference>
<evidence type="ECO:0000256" key="2">
    <source>
        <dbReference type="ARBA" id="ARBA00022670"/>
    </source>
</evidence>
<dbReference type="Pfam" id="PF14543">
    <property type="entry name" value="TAXi_N"/>
    <property type="match status" value="1"/>
</dbReference>
<dbReference type="InterPro" id="IPR032799">
    <property type="entry name" value="TAXi_C"/>
</dbReference>
<proteinExistence type="inferred from homology"/>
<keyword evidence="4" id="KW-0677">Repeat</keyword>
<dbReference type="InterPro" id="IPR021109">
    <property type="entry name" value="Peptidase_aspartic_dom_sf"/>
</dbReference>
<evidence type="ECO:0000256" key="6">
    <source>
        <dbReference type="ARBA" id="ARBA00022801"/>
    </source>
</evidence>
<dbReference type="PROSITE" id="PS00141">
    <property type="entry name" value="ASP_PROTEASE"/>
    <property type="match status" value="1"/>
</dbReference>
<evidence type="ECO:0000313" key="13">
    <source>
        <dbReference type="Proteomes" id="UP000029981"/>
    </source>
</evidence>
<dbReference type="FunFam" id="2.40.70.10:FF:000015">
    <property type="entry name" value="Aspartyl protease family protein"/>
    <property type="match status" value="1"/>
</dbReference>
<keyword evidence="13" id="KW-1185">Reference proteome</keyword>
<feature type="signal peptide" evidence="10">
    <location>
        <begin position="1"/>
        <end position="23"/>
    </location>
</feature>
<comment type="similarity">
    <text evidence="1">Belongs to the peptidase A1 family.</text>
</comment>
<evidence type="ECO:0000256" key="1">
    <source>
        <dbReference type="ARBA" id="ARBA00007447"/>
    </source>
</evidence>
<dbReference type="KEGG" id="csv:101218408"/>
<evidence type="ECO:0000256" key="8">
    <source>
        <dbReference type="ARBA" id="ARBA00077656"/>
    </source>
</evidence>
<dbReference type="OrthoDB" id="2747330at2759"/>
<dbReference type="OMA" id="ENGSTMH"/>
<dbReference type="PANTHER" id="PTHR13683:SF227">
    <property type="entry name" value="EUKARYOTIC ASPARTYL PROTEASE FAMILY PROTEIN"/>
    <property type="match status" value="1"/>
</dbReference>
<keyword evidence="2" id="KW-0645">Protease</keyword>
<dbReference type="PANTHER" id="PTHR13683">
    <property type="entry name" value="ASPARTYL PROTEASES"/>
    <property type="match status" value="1"/>
</dbReference>
<evidence type="ECO:0000256" key="5">
    <source>
        <dbReference type="ARBA" id="ARBA00022750"/>
    </source>
</evidence>
<evidence type="ECO:0000256" key="4">
    <source>
        <dbReference type="ARBA" id="ARBA00022737"/>
    </source>
</evidence>
<protein>
    <recommendedName>
        <fullName evidence="7">Aspartic proteinase Asp1</fullName>
    </recommendedName>
    <alternativeName>
        <fullName evidence="8">Nucellin-like protein</fullName>
    </alternativeName>
</protein>
<dbReference type="GO" id="GO:0006508">
    <property type="term" value="P:proteolysis"/>
    <property type="evidence" value="ECO:0007669"/>
    <property type="project" value="UniProtKB-KW"/>
</dbReference>
<feature type="domain" description="Peptidase A1" evidence="11">
    <location>
        <begin position="55"/>
        <end position="401"/>
    </location>
</feature>
<dbReference type="MEROPS" id="A01.073"/>
<evidence type="ECO:0000256" key="10">
    <source>
        <dbReference type="SAM" id="SignalP"/>
    </source>
</evidence>
<dbReference type="Pfam" id="PF14541">
    <property type="entry name" value="TAXi_C"/>
    <property type="match status" value="1"/>
</dbReference>
<dbReference type="EMBL" id="CM002927">
    <property type="protein sequence ID" value="KGN47712.1"/>
    <property type="molecule type" value="Genomic_DNA"/>
</dbReference>
<evidence type="ECO:0000259" key="11">
    <source>
        <dbReference type="PROSITE" id="PS51767"/>
    </source>
</evidence>
<feature type="active site" evidence="9">
    <location>
        <position position="73"/>
    </location>
</feature>
<dbReference type="Gramene" id="KGN47712">
    <property type="protein sequence ID" value="KGN47712"/>
    <property type="gene ID" value="Csa_6G383000"/>
</dbReference>
<dbReference type="InterPro" id="IPR033121">
    <property type="entry name" value="PEPTIDASE_A1"/>
</dbReference>
<dbReference type="PROSITE" id="PS51767">
    <property type="entry name" value="PEPTIDASE_A1"/>
    <property type="match status" value="1"/>
</dbReference>
<reference evidence="12 13" key="1">
    <citation type="journal article" date="2009" name="Nat. Genet.">
        <title>The genome of the cucumber, Cucumis sativus L.</title>
        <authorList>
            <person name="Huang S."/>
            <person name="Li R."/>
            <person name="Zhang Z."/>
            <person name="Li L."/>
            <person name="Gu X."/>
            <person name="Fan W."/>
            <person name="Lucas W.J."/>
            <person name="Wang X."/>
            <person name="Xie B."/>
            <person name="Ni P."/>
            <person name="Ren Y."/>
            <person name="Zhu H."/>
            <person name="Li J."/>
            <person name="Lin K."/>
            <person name="Jin W."/>
            <person name="Fei Z."/>
            <person name="Li G."/>
            <person name="Staub J."/>
            <person name="Kilian A."/>
            <person name="van der Vossen E.A."/>
            <person name="Wu Y."/>
            <person name="Guo J."/>
            <person name="He J."/>
            <person name="Jia Z."/>
            <person name="Ren Y."/>
            <person name="Tian G."/>
            <person name="Lu Y."/>
            <person name="Ruan J."/>
            <person name="Qian W."/>
            <person name="Wang M."/>
            <person name="Huang Q."/>
            <person name="Li B."/>
            <person name="Xuan Z."/>
            <person name="Cao J."/>
            <person name="Asan"/>
            <person name="Wu Z."/>
            <person name="Zhang J."/>
            <person name="Cai Q."/>
            <person name="Bai Y."/>
            <person name="Zhao B."/>
            <person name="Han Y."/>
            <person name="Li Y."/>
            <person name="Li X."/>
            <person name="Wang S."/>
            <person name="Shi Q."/>
            <person name="Liu S."/>
            <person name="Cho W.K."/>
            <person name="Kim J.Y."/>
            <person name="Xu Y."/>
            <person name="Heller-Uszynska K."/>
            <person name="Miao H."/>
            <person name="Cheng Z."/>
            <person name="Zhang S."/>
            <person name="Wu J."/>
            <person name="Yang Y."/>
            <person name="Kang H."/>
            <person name="Li M."/>
            <person name="Liang H."/>
            <person name="Ren X."/>
            <person name="Shi Z."/>
            <person name="Wen M."/>
            <person name="Jian M."/>
            <person name="Yang H."/>
            <person name="Zhang G."/>
            <person name="Yang Z."/>
            <person name="Chen R."/>
            <person name="Liu S."/>
            <person name="Li J."/>
            <person name="Ma L."/>
            <person name="Liu H."/>
            <person name="Zhou Y."/>
            <person name="Zhao J."/>
            <person name="Fang X."/>
            <person name="Li G."/>
            <person name="Fang L."/>
            <person name="Li Y."/>
            <person name="Liu D."/>
            <person name="Zheng H."/>
            <person name="Zhang Y."/>
            <person name="Qin N."/>
            <person name="Li Z."/>
            <person name="Yang G."/>
            <person name="Yang S."/>
            <person name="Bolund L."/>
            <person name="Kristiansen K."/>
            <person name="Zheng H."/>
            <person name="Li S."/>
            <person name="Zhang X."/>
            <person name="Yang H."/>
            <person name="Wang J."/>
            <person name="Sun R."/>
            <person name="Zhang B."/>
            <person name="Jiang S."/>
            <person name="Wang J."/>
            <person name="Du Y."/>
            <person name="Li S."/>
        </authorList>
    </citation>
    <scope>NUCLEOTIDE SEQUENCE [LARGE SCALE GENOMIC DNA]</scope>
    <source>
        <strain evidence="13">cv. 9930</strain>
    </source>
</reference>
<dbReference type="InterPro" id="IPR001969">
    <property type="entry name" value="Aspartic_peptidase_AS"/>
</dbReference>
<accession>A0A0A0KH37</accession>
<dbReference type="Gene3D" id="2.40.70.10">
    <property type="entry name" value="Acid Proteases"/>
    <property type="match status" value="2"/>
</dbReference>
<keyword evidence="6" id="KW-0378">Hydrolase</keyword>
<dbReference type="FunFam" id="2.40.70.10:FF:000027">
    <property type="entry name" value="Aspartic proteinase Asp1 isoform A"/>
    <property type="match status" value="1"/>
</dbReference>
<organism evidence="12 13">
    <name type="scientific">Cucumis sativus</name>
    <name type="common">Cucumber</name>
    <dbReference type="NCBI Taxonomy" id="3659"/>
    <lineage>
        <taxon>Eukaryota</taxon>
        <taxon>Viridiplantae</taxon>
        <taxon>Streptophyta</taxon>
        <taxon>Embryophyta</taxon>
        <taxon>Tracheophyta</taxon>
        <taxon>Spermatophyta</taxon>
        <taxon>Magnoliopsida</taxon>
        <taxon>eudicotyledons</taxon>
        <taxon>Gunneridae</taxon>
        <taxon>Pentapetalae</taxon>
        <taxon>rosids</taxon>
        <taxon>fabids</taxon>
        <taxon>Cucurbitales</taxon>
        <taxon>Cucurbitaceae</taxon>
        <taxon>Benincaseae</taxon>
        <taxon>Cucumis</taxon>
    </lineage>
</organism>
<dbReference type="AlphaFoldDB" id="A0A0A0KH37"/>
<dbReference type="SUPFAM" id="SSF50630">
    <property type="entry name" value="Acid proteases"/>
    <property type="match status" value="1"/>
</dbReference>
<feature type="active site" evidence="9">
    <location>
        <position position="272"/>
    </location>
</feature>
<reference evidence="12 13" key="4">
    <citation type="journal article" date="2011" name="BMC Genomics">
        <title>RNA-Seq improves annotation of protein-coding genes in the cucumber genome.</title>
        <authorList>
            <person name="Li Z."/>
            <person name="Zhang Z."/>
            <person name="Yan P."/>
            <person name="Huang S."/>
            <person name="Fei Z."/>
            <person name="Lin K."/>
        </authorList>
    </citation>
    <scope>NUCLEOTIDE SEQUENCE [LARGE SCALE GENOMIC DNA]</scope>
    <source>
        <strain evidence="13">cv. 9930</strain>
    </source>
</reference>
<dbReference type="GO" id="GO:0004190">
    <property type="term" value="F:aspartic-type endopeptidase activity"/>
    <property type="evidence" value="ECO:0007669"/>
    <property type="project" value="UniProtKB-KW"/>
</dbReference>
<keyword evidence="3 10" id="KW-0732">Signal</keyword>
<evidence type="ECO:0000256" key="3">
    <source>
        <dbReference type="ARBA" id="ARBA00022729"/>
    </source>
</evidence>
<reference evidence="12 13" key="2">
    <citation type="journal article" date="2009" name="PLoS ONE">
        <title>An integrated genetic and cytogenetic map of the cucumber genome.</title>
        <authorList>
            <person name="Ren Y."/>
            <person name="Zhang Z."/>
            <person name="Liu J."/>
            <person name="Staub J.E."/>
            <person name="Han Y."/>
            <person name="Cheng Z."/>
            <person name="Li X."/>
            <person name="Lu J."/>
            <person name="Miao H."/>
            <person name="Kang H."/>
            <person name="Xie B."/>
            <person name="Gu X."/>
            <person name="Wang X."/>
            <person name="Du Y."/>
            <person name="Jin W."/>
            <person name="Huang S."/>
        </authorList>
    </citation>
    <scope>NUCLEOTIDE SEQUENCE [LARGE SCALE GENOMIC DNA]</scope>
    <source>
        <strain evidence="13">cv. 9930</strain>
    </source>
</reference>
<evidence type="ECO:0000313" key="12">
    <source>
        <dbReference type="EMBL" id="KGN47712.1"/>
    </source>
</evidence>
<feature type="chain" id="PRO_5001972129" description="Aspartic proteinase Asp1" evidence="10">
    <location>
        <begin position="24"/>
        <end position="437"/>
    </location>
</feature>
<evidence type="ECO:0000256" key="9">
    <source>
        <dbReference type="PIRSR" id="PIRSR601461-1"/>
    </source>
</evidence>
<dbReference type="InterPro" id="IPR001461">
    <property type="entry name" value="Aspartic_peptidase_A1"/>
</dbReference>
<evidence type="ECO:0000256" key="7">
    <source>
        <dbReference type="ARBA" id="ARBA00068871"/>
    </source>
</evidence>
<reference evidence="12 13" key="3">
    <citation type="journal article" date="2010" name="BMC Genomics">
        <title>Transcriptome sequencing and comparative analysis of cucumber flowers with different sex types.</title>
        <authorList>
            <person name="Guo S."/>
            <person name="Zheng Y."/>
            <person name="Joung J.G."/>
            <person name="Liu S."/>
            <person name="Zhang Z."/>
            <person name="Crasta O.R."/>
            <person name="Sobral B.W."/>
            <person name="Xu Y."/>
            <person name="Huang S."/>
            <person name="Fei Z."/>
        </authorList>
    </citation>
    <scope>NUCLEOTIDE SEQUENCE [LARGE SCALE GENOMIC DNA]</scope>
    <source>
        <strain evidence="13">cv. 9930</strain>
    </source>
</reference>
<dbReference type="InterPro" id="IPR032861">
    <property type="entry name" value="TAXi_N"/>
</dbReference>
<keyword evidence="5" id="KW-0064">Aspartyl protease</keyword>
<dbReference type="eggNOG" id="KOG1339">
    <property type="taxonomic scope" value="Eukaryota"/>
</dbReference>